<dbReference type="PANTHER" id="PTHR47245:SF1">
    <property type="entry name" value="FOLDASE PROTEIN PRSA"/>
    <property type="match status" value="1"/>
</dbReference>
<dbReference type="Proteomes" id="UP000196531">
    <property type="component" value="Unassembled WGS sequence"/>
</dbReference>
<evidence type="ECO:0000256" key="1">
    <source>
        <dbReference type="ARBA" id="ARBA00000971"/>
    </source>
</evidence>
<dbReference type="InterPro" id="IPR023058">
    <property type="entry name" value="PPIase_PpiC_CS"/>
</dbReference>
<dbReference type="InterPro" id="IPR046357">
    <property type="entry name" value="PPIase_dom_sf"/>
</dbReference>
<dbReference type="EC" id="5.2.1.8" evidence="2"/>
<dbReference type="AlphaFoldDB" id="A0A1Y5F1H3"/>
<dbReference type="PANTHER" id="PTHR47245">
    <property type="entry name" value="PEPTIDYLPROLYL ISOMERASE"/>
    <property type="match status" value="1"/>
</dbReference>
<dbReference type="SUPFAM" id="SSF109998">
    <property type="entry name" value="Triger factor/SurA peptide-binding domain-like"/>
    <property type="match status" value="1"/>
</dbReference>
<evidence type="ECO:0000256" key="4">
    <source>
        <dbReference type="ARBA" id="ARBA00023110"/>
    </source>
</evidence>
<feature type="chain" id="PRO_5013006276" description="peptidylprolyl isomerase" evidence="7">
    <location>
        <begin position="21"/>
        <end position="271"/>
    </location>
</feature>
<proteinExistence type="predicted"/>
<feature type="signal peptide" evidence="7">
    <location>
        <begin position="1"/>
        <end position="20"/>
    </location>
</feature>
<dbReference type="EMBL" id="MAAO01000016">
    <property type="protein sequence ID" value="OUR92967.1"/>
    <property type="molecule type" value="Genomic_DNA"/>
</dbReference>
<dbReference type="InterPro" id="IPR027304">
    <property type="entry name" value="Trigger_fact/SurA_dom_sf"/>
</dbReference>
<gene>
    <name evidence="9" type="ORF">A9Q84_20885</name>
</gene>
<dbReference type="SUPFAM" id="SSF54534">
    <property type="entry name" value="FKBP-like"/>
    <property type="match status" value="1"/>
</dbReference>
<evidence type="ECO:0000256" key="7">
    <source>
        <dbReference type="SAM" id="SignalP"/>
    </source>
</evidence>
<dbReference type="Gene3D" id="3.10.50.40">
    <property type="match status" value="1"/>
</dbReference>
<dbReference type="PROSITE" id="PS01096">
    <property type="entry name" value="PPIC_PPIASE_1"/>
    <property type="match status" value="1"/>
</dbReference>
<dbReference type="PROSITE" id="PS50198">
    <property type="entry name" value="PPIC_PPIASE_2"/>
    <property type="match status" value="1"/>
</dbReference>
<feature type="domain" description="PpiC" evidence="8">
    <location>
        <begin position="123"/>
        <end position="225"/>
    </location>
</feature>
<protein>
    <recommendedName>
        <fullName evidence="2">peptidylprolyl isomerase</fullName>
        <ecNumber evidence="2">5.2.1.8</ecNumber>
    </recommendedName>
</protein>
<dbReference type="InterPro" id="IPR050245">
    <property type="entry name" value="PrsA_foldase"/>
</dbReference>
<evidence type="ECO:0000256" key="5">
    <source>
        <dbReference type="ARBA" id="ARBA00023235"/>
    </source>
</evidence>
<evidence type="ECO:0000256" key="6">
    <source>
        <dbReference type="PROSITE-ProRule" id="PRU00278"/>
    </source>
</evidence>
<evidence type="ECO:0000313" key="9">
    <source>
        <dbReference type="EMBL" id="OUR92967.1"/>
    </source>
</evidence>
<keyword evidence="3 7" id="KW-0732">Signal</keyword>
<sequence length="271" mass="31104">MFKNTLVLTSLLLLSSTTFAVKDPVVAVVDGIKIKKSELDKTYHENLMFVSDKMVTKDKVLNDLINRRLGIKRAKKAKLDKDPIVRKKMDDIMYHAQISKDLEPRLKKIVVTEPDVDKYYKSFPEYRTAHILFRVRTKPDEEENRAALNQALKVYSSLKKKPDAFAELANKFSQSSTAPNGGDMGFQPAIRLAPEYFKAIKGKKKDHITSPIKTQFGYHIIKVLGVKSVKSINNALYKKIVYDKKRDAILDNYFRELRAKANIKINKQLLK</sequence>
<evidence type="ECO:0000259" key="8">
    <source>
        <dbReference type="PROSITE" id="PS50198"/>
    </source>
</evidence>
<evidence type="ECO:0000256" key="2">
    <source>
        <dbReference type="ARBA" id="ARBA00013194"/>
    </source>
</evidence>
<keyword evidence="5 6" id="KW-0413">Isomerase</keyword>
<comment type="catalytic activity">
    <reaction evidence="1">
        <text>[protein]-peptidylproline (omega=180) = [protein]-peptidylproline (omega=0)</text>
        <dbReference type="Rhea" id="RHEA:16237"/>
        <dbReference type="Rhea" id="RHEA-COMP:10747"/>
        <dbReference type="Rhea" id="RHEA-COMP:10748"/>
        <dbReference type="ChEBI" id="CHEBI:83833"/>
        <dbReference type="ChEBI" id="CHEBI:83834"/>
        <dbReference type="EC" id="5.2.1.8"/>
    </reaction>
</comment>
<dbReference type="Pfam" id="PF00639">
    <property type="entry name" value="Rotamase"/>
    <property type="match status" value="1"/>
</dbReference>
<dbReference type="GO" id="GO:0003755">
    <property type="term" value="F:peptidyl-prolyl cis-trans isomerase activity"/>
    <property type="evidence" value="ECO:0007669"/>
    <property type="project" value="UniProtKB-KW"/>
</dbReference>
<dbReference type="Gene3D" id="1.10.8.1040">
    <property type="match status" value="1"/>
</dbReference>
<reference evidence="10" key="1">
    <citation type="journal article" date="2017" name="Proc. Natl. Acad. Sci. U.S.A.">
        <title>Simulation of Deepwater Horizon oil plume reveals substrate specialization within a complex community of hydrocarbon-degraders.</title>
        <authorList>
            <person name="Hu P."/>
            <person name="Dubinsky E.A."/>
            <person name="Probst A.J."/>
            <person name="Wang J."/>
            <person name="Sieber C.M.K."/>
            <person name="Tom L.M."/>
            <person name="Gardinali P."/>
            <person name="Banfield J.F."/>
            <person name="Atlas R.M."/>
            <person name="Andersen G.L."/>
        </authorList>
    </citation>
    <scope>NUCLEOTIDE SEQUENCE [LARGE SCALE GENOMIC DNA]</scope>
</reference>
<organism evidence="9 10">
    <name type="scientific">Halobacteriovorax marinus</name>
    <dbReference type="NCBI Taxonomy" id="97084"/>
    <lineage>
        <taxon>Bacteria</taxon>
        <taxon>Pseudomonadati</taxon>
        <taxon>Bdellovibrionota</taxon>
        <taxon>Bacteriovoracia</taxon>
        <taxon>Bacteriovoracales</taxon>
        <taxon>Halobacteriovoraceae</taxon>
        <taxon>Halobacteriovorax</taxon>
    </lineage>
</organism>
<dbReference type="InterPro" id="IPR000297">
    <property type="entry name" value="PPIase_PpiC"/>
</dbReference>
<evidence type="ECO:0000256" key="3">
    <source>
        <dbReference type="ARBA" id="ARBA00022729"/>
    </source>
</evidence>
<comment type="caution">
    <text evidence="9">The sequence shown here is derived from an EMBL/GenBank/DDBJ whole genome shotgun (WGS) entry which is preliminary data.</text>
</comment>
<accession>A0A1Y5F1H3</accession>
<name>A0A1Y5F1H3_9BACT</name>
<evidence type="ECO:0000313" key="10">
    <source>
        <dbReference type="Proteomes" id="UP000196531"/>
    </source>
</evidence>
<keyword evidence="4 6" id="KW-0697">Rotamase</keyword>